<protein>
    <recommendedName>
        <fullName evidence="3">DUF1616 domain-containing protein</fullName>
    </recommendedName>
</protein>
<keyword evidence="1" id="KW-1133">Transmembrane helix</keyword>
<evidence type="ECO:0000256" key="1">
    <source>
        <dbReference type="SAM" id="Phobius"/>
    </source>
</evidence>
<accession>A0A075GL24</accession>
<reference evidence="2" key="1">
    <citation type="journal article" date="2014" name="Genome Biol. Evol.">
        <title>Pangenome evidence for extensive interdomain horizontal transfer affecting lineage core and shell genes in uncultured planktonic thaumarchaeota and euryarchaeota.</title>
        <authorList>
            <person name="Deschamps P."/>
            <person name="Zivanovic Y."/>
            <person name="Moreira D."/>
            <person name="Rodriguez-Valera F."/>
            <person name="Lopez-Garcia P."/>
        </authorList>
    </citation>
    <scope>NUCLEOTIDE SEQUENCE</scope>
</reference>
<keyword evidence="1" id="KW-0472">Membrane</keyword>
<organism evidence="2">
    <name type="scientific">uncultured marine group II/III euryarchaeote KM3_176_D12</name>
    <dbReference type="NCBI Taxonomy" id="1457936"/>
    <lineage>
        <taxon>Archaea</taxon>
        <taxon>Methanobacteriati</taxon>
        <taxon>Methanobacteriota</taxon>
        <taxon>environmental samples</taxon>
    </lineage>
</organism>
<evidence type="ECO:0000313" key="2">
    <source>
        <dbReference type="EMBL" id="AIF04771.1"/>
    </source>
</evidence>
<keyword evidence="1" id="KW-0812">Transmembrane</keyword>
<feature type="transmembrane region" description="Helical" evidence="1">
    <location>
        <begin position="71"/>
        <end position="93"/>
    </location>
</feature>
<proteinExistence type="predicted"/>
<name>A0A075GL24_9EURY</name>
<dbReference type="EMBL" id="KF900718">
    <property type="protein sequence ID" value="AIF04771.1"/>
    <property type="molecule type" value="Genomic_DNA"/>
</dbReference>
<sequence length="217" mass="24330">MSKDQPEGAFNLVGDSDNPTLEEAELNEGEELVDVGGKTFSKEEVELAHEALEKVREVGERVSQVITPLNVVLASIFMAFLIFTSFAVVFWVVPRDAVSVDSVYMQSGPGHVVMVELHNYGTKSITDVTLEVTFTDEDGEVLNSTRFYRSEIAAHTSIAGDDLELVIGGATVWANYQIIIELEYSYYGAEDLKESWNHEVGDWSSEYFTDKTERHWF</sequence>
<evidence type="ECO:0008006" key="3">
    <source>
        <dbReference type="Google" id="ProtNLM"/>
    </source>
</evidence>
<dbReference type="AlphaFoldDB" id="A0A075GL24"/>